<sequence length="358" mass="40131">MSASSIPPDETAKFEDVIRRFECAWRGPERPDIANFVPAPRSGHIRLLFELIHVDLDLRLWNGESALIEQYLERFPDLESNRGAILELIAAEYALRRQWQGAPEPAEYYHRFPQYFDELHDRLAAETTGMGLTPRPIIVRSVTPSAVPDIPGYEILRELGRGGMGIVYEARHIALGRVVAVKTLPTGFFHAEELSRFRRESEAIARLDHPNIVPVYEVGERPLVSGDLVQGERGVPYFSMKFYPGGSLARRSGTASSDPRADARIVETIARAIHHAHQRGILHRDLKPSNILLDEAEQPHVTDFGLAKQFDPAAGATLPSGRRYPLLRFPGTSTRGPGGHHGERRVRPGCRSVRTTHR</sequence>
<evidence type="ECO:0000313" key="9">
    <source>
        <dbReference type="Proteomes" id="UP000464178"/>
    </source>
</evidence>
<keyword evidence="9" id="KW-1185">Reference proteome</keyword>
<dbReference type="Gene3D" id="3.30.200.20">
    <property type="entry name" value="Phosphorylase Kinase, domain 1"/>
    <property type="match status" value="1"/>
</dbReference>
<feature type="compositionally biased region" description="Basic residues" evidence="6">
    <location>
        <begin position="342"/>
        <end position="358"/>
    </location>
</feature>
<feature type="binding site" evidence="5">
    <location>
        <position position="182"/>
    </location>
    <ligand>
        <name>ATP</name>
        <dbReference type="ChEBI" id="CHEBI:30616"/>
    </ligand>
</feature>
<dbReference type="PANTHER" id="PTHR43289:SF6">
    <property type="entry name" value="SERINE_THREONINE-PROTEIN KINASE NEKL-3"/>
    <property type="match status" value="1"/>
</dbReference>
<dbReference type="GO" id="GO:0005524">
    <property type="term" value="F:ATP binding"/>
    <property type="evidence" value="ECO:0007669"/>
    <property type="project" value="UniProtKB-UniRule"/>
</dbReference>
<dbReference type="Gene3D" id="1.10.510.10">
    <property type="entry name" value="Transferase(Phosphotransferase) domain 1"/>
    <property type="match status" value="1"/>
</dbReference>
<evidence type="ECO:0000259" key="7">
    <source>
        <dbReference type="PROSITE" id="PS50011"/>
    </source>
</evidence>
<dbReference type="InterPro" id="IPR008271">
    <property type="entry name" value="Ser/Thr_kinase_AS"/>
</dbReference>
<evidence type="ECO:0000256" key="2">
    <source>
        <dbReference type="ARBA" id="ARBA00022741"/>
    </source>
</evidence>
<feature type="domain" description="Protein kinase" evidence="7">
    <location>
        <begin position="153"/>
        <end position="358"/>
    </location>
</feature>
<evidence type="ECO:0000256" key="6">
    <source>
        <dbReference type="SAM" id="MobiDB-lite"/>
    </source>
</evidence>
<keyword evidence="1" id="KW-0808">Transferase</keyword>
<feature type="region of interest" description="Disordered" evidence="6">
    <location>
        <begin position="315"/>
        <end position="358"/>
    </location>
</feature>
<accession>A0A6P2DM15</accession>
<evidence type="ECO:0000256" key="4">
    <source>
        <dbReference type="ARBA" id="ARBA00022840"/>
    </source>
</evidence>
<dbReference type="EMBL" id="LR593886">
    <property type="protein sequence ID" value="VTS02861.1"/>
    <property type="molecule type" value="Genomic_DNA"/>
</dbReference>
<dbReference type="GO" id="GO:0004674">
    <property type="term" value="F:protein serine/threonine kinase activity"/>
    <property type="evidence" value="ECO:0007669"/>
    <property type="project" value="TreeGrafter"/>
</dbReference>
<dbReference type="InterPro" id="IPR000719">
    <property type="entry name" value="Prot_kinase_dom"/>
</dbReference>
<dbReference type="PROSITE" id="PS00107">
    <property type="entry name" value="PROTEIN_KINASE_ATP"/>
    <property type="match status" value="1"/>
</dbReference>
<name>A0A6P2DM15_9BACT</name>
<dbReference type="Proteomes" id="UP000464178">
    <property type="component" value="Chromosome"/>
</dbReference>
<dbReference type="InterPro" id="IPR011009">
    <property type="entry name" value="Kinase-like_dom_sf"/>
</dbReference>
<dbReference type="KEGG" id="gms:SOIL9_73750"/>
<dbReference type="InterPro" id="IPR017441">
    <property type="entry name" value="Protein_kinase_ATP_BS"/>
</dbReference>
<keyword evidence="4 5" id="KW-0067">ATP-binding</keyword>
<dbReference type="SUPFAM" id="SSF56112">
    <property type="entry name" value="Protein kinase-like (PK-like)"/>
    <property type="match status" value="1"/>
</dbReference>
<keyword evidence="3 8" id="KW-0418">Kinase</keyword>
<dbReference type="PANTHER" id="PTHR43289">
    <property type="entry name" value="MITOGEN-ACTIVATED PROTEIN KINASE KINASE KINASE 20-RELATED"/>
    <property type="match status" value="1"/>
</dbReference>
<protein>
    <recommendedName>
        <fullName evidence="7">Protein kinase domain-containing protein</fullName>
    </recommendedName>
</protein>
<gene>
    <name evidence="8" type="ORF">SOIL9_73750</name>
</gene>
<dbReference type="AlphaFoldDB" id="A0A6P2DM15"/>
<dbReference type="CDD" id="cd14014">
    <property type="entry name" value="STKc_PknB_like"/>
    <property type="match status" value="1"/>
</dbReference>
<keyword evidence="2 5" id="KW-0547">Nucleotide-binding</keyword>
<proteinExistence type="predicted"/>
<dbReference type="Pfam" id="PF00069">
    <property type="entry name" value="Pkinase"/>
    <property type="match status" value="1"/>
</dbReference>
<dbReference type="PROSITE" id="PS00108">
    <property type="entry name" value="PROTEIN_KINASE_ST"/>
    <property type="match status" value="1"/>
</dbReference>
<evidence type="ECO:0000313" key="8">
    <source>
        <dbReference type="EMBL" id="VTS02861.1"/>
    </source>
</evidence>
<evidence type="ECO:0000256" key="1">
    <source>
        <dbReference type="ARBA" id="ARBA00022679"/>
    </source>
</evidence>
<organism evidence="8 9">
    <name type="scientific">Gemmata massiliana</name>
    <dbReference type="NCBI Taxonomy" id="1210884"/>
    <lineage>
        <taxon>Bacteria</taxon>
        <taxon>Pseudomonadati</taxon>
        <taxon>Planctomycetota</taxon>
        <taxon>Planctomycetia</taxon>
        <taxon>Gemmatales</taxon>
        <taxon>Gemmataceae</taxon>
        <taxon>Gemmata</taxon>
    </lineage>
</organism>
<dbReference type="PROSITE" id="PS50011">
    <property type="entry name" value="PROTEIN_KINASE_DOM"/>
    <property type="match status" value="1"/>
</dbReference>
<dbReference type="SMART" id="SM00220">
    <property type="entry name" value="S_TKc"/>
    <property type="match status" value="1"/>
</dbReference>
<reference evidence="8 9" key="1">
    <citation type="submission" date="2019-05" db="EMBL/GenBank/DDBJ databases">
        <authorList>
            <consortium name="Science for Life Laboratories"/>
        </authorList>
    </citation>
    <scope>NUCLEOTIDE SEQUENCE [LARGE SCALE GENOMIC DNA]</scope>
    <source>
        <strain evidence="8">Soil9</strain>
    </source>
</reference>
<evidence type="ECO:0000256" key="5">
    <source>
        <dbReference type="PROSITE-ProRule" id="PRU10141"/>
    </source>
</evidence>
<evidence type="ECO:0000256" key="3">
    <source>
        <dbReference type="ARBA" id="ARBA00022777"/>
    </source>
</evidence>